<evidence type="ECO:0000313" key="13">
    <source>
        <dbReference type="Proteomes" id="UP000283543"/>
    </source>
</evidence>
<accession>A0A397FGJ7</accession>
<feature type="compositionally biased region" description="Acidic residues" evidence="1">
    <location>
        <begin position="97"/>
        <end position="113"/>
    </location>
</feature>
<dbReference type="VEuPathDB" id="FungiDB:H257_10493"/>
<evidence type="ECO:0000256" key="1">
    <source>
        <dbReference type="SAM" id="MobiDB-lite"/>
    </source>
</evidence>
<feature type="compositionally biased region" description="Polar residues" evidence="1">
    <location>
        <begin position="1"/>
        <end position="11"/>
    </location>
</feature>
<reference evidence="9 10" key="1">
    <citation type="submission" date="2018-08" db="EMBL/GenBank/DDBJ databases">
        <title>Aphanomyces genome sequencing and annotation.</title>
        <authorList>
            <person name="Minardi D."/>
            <person name="Oidtmann B."/>
            <person name="Van Der Giezen M."/>
            <person name="Studholme D.J."/>
        </authorList>
    </citation>
    <scope>NUCLEOTIDE SEQUENCE [LARGE SCALE GENOMIC DNA]</scope>
    <source>
        <strain evidence="8 10">197901</strain>
        <strain evidence="5 12">D2</strain>
        <strain evidence="7 14">FDL457</strain>
        <strain evidence="6 9">SA</strain>
        <strain evidence="4 13">Si</strain>
        <strain evidence="3 11">Yx</strain>
    </source>
</reference>
<dbReference type="Proteomes" id="UP000283543">
    <property type="component" value="Unassembled WGS sequence"/>
</dbReference>
<dbReference type="Proteomes" id="UP000266643">
    <property type="component" value="Unassembled WGS sequence"/>
</dbReference>
<dbReference type="EMBL" id="VJMI01018160">
    <property type="protein sequence ID" value="KAF0711331.1"/>
    <property type="molecule type" value="Genomic_DNA"/>
</dbReference>
<dbReference type="Proteomes" id="UP000469452">
    <property type="component" value="Unassembled WGS sequence"/>
</dbReference>
<evidence type="ECO:0000313" key="4">
    <source>
        <dbReference type="EMBL" id="RHY57261.1"/>
    </source>
</evidence>
<dbReference type="AlphaFoldDB" id="A0A397FGJ7"/>
<dbReference type="EMBL" id="QUTD01005497">
    <property type="protein sequence ID" value="RHY61426.1"/>
    <property type="molecule type" value="Genomic_DNA"/>
</dbReference>
<evidence type="ECO:0000313" key="7">
    <source>
        <dbReference type="EMBL" id="RHY97811.1"/>
    </source>
</evidence>
<evidence type="ECO:0000313" key="3">
    <source>
        <dbReference type="EMBL" id="RHX97028.1"/>
    </source>
</evidence>
<feature type="region of interest" description="Disordered" evidence="1">
    <location>
        <begin position="75"/>
        <end position="120"/>
    </location>
</feature>
<feature type="compositionally biased region" description="Polar residues" evidence="1">
    <location>
        <begin position="87"/>
        <end position="96"/>
    </location>
</feature>
<evidence type="ECO:0000313" key="9">
    <source>
        <dbReference type="Proteomes" id="UP000265716"/>
    </source>
</evidence>
<comment type="caution">
    <text evidence="8">The sequence shown here is derived from an EMBL/GenBank/DDBJ whole genome shotgun (WGS) entry which is preliminary data.</text>
</comment>
<gene>
    <name evidence="2" type="ORF">AaE_012238</name>
    <name evidence="3" type="ORF">DYB25_007763</name>
    <name evidence="7" type="ORF">DYB26_005275</name>
    <name evidence="5" type="ORF">DYB30_007814</name>
    <name evidence="8" type="ORF">DYB31_015164</name>
    <name evidence="4" type="ORF">DYB34_008196</name>
    <name evidence="6" type="ORF">DYB38_009490</name>
</gene>
<evidence type="ECO:0000313" key="12">
    <source>
        <dbReference type="Proteomes" id="UP000266643"/>
    </source>
</evidence>
<evidence type="ECO:0000313" key="10">
    <source>
        <dbReference type="Proteomes" id="UP000266196"/>
    </source>
</evidence>
<sequence length="120" mass="13396">MGKQPSPSAEQQLVVPQPKRYRGGKVMRDHATALERVHASRSAWRPIEPPMHDELPLESCFDGLMLGSDMSMVREASSWVDEGRPLSSASERSTTDFMDDDDDDDPLSEDEELTQLCSST</sequence>
<proteinExistence type="predicted"/>
<evidence type="ECO:0000313" key="5">
    <source>
        <dbReference type="EMBL" id="RHY61426.1"/>
    </source>
</evidence>
<dbReference type="Proteomes" id="UP000266196">
    <property type="component" value="Unassembled WGS sequence"/>
</dbReference>
<dbReference type="Proteomes" id="UP000286510">
    <property type="component" value="Unassembled WGS sequence"/>
</dbReference>
<feature type="region of interest" description="Disordered" evidence="1">
    <location>
        <begin position="1"/>
        <end position="25"/>
    </location>
</feature>
<evidence type="ECO:0000313" key="14">
    <source>
        <dbReference type="Proteomes" id="UP000286510"/>
    </source>
</evidence>
<dbReference type="EMBL" id="QUTA01012974">
    <property type="protein sequence ID" value="RHX97028.1"/>
    <property type="molecule type" value="Genomic_DNA"/>
</dbReference>
<protein>
    <submittedName>
        <fullName evidence="8">Uncharacterized protein</fullName>
    </submittedName>
</protein>
<organism evidence="8 10">
    <name type="scientific">Aphanomyces astaci</name>
    <name type="common">Crayfish plague agent</name>
    <dbReference type="NCBI Taxonomy" id="112090"/>
    <lineage>
        <taxon>Eukaryota</taxon>
        <taxon>Sar</taxon>
        <taxon>Stramenopiles</taxon>
        <taxon>Oomycota</taxon>
        <taxon>Saprolegniomycetes</taxon>
        <taxon>Saprolegniales</taxon>
        <taxon>Verrucalvaceae</taxon>
        <taxon>Aphanomyces</taxon>
    </lineage>
</organism>
<dbReference type="EMBL" id="QUTC01003887">
    <property type="protein sequence ID" value="RHY67756.1"/>
    <property type="molecule type" value="Genomic_DNA"/>
</dbReference>
<evidence type="ECO:0000313" key="2">
    <source>
        <dbReference type="EMBL" id="KAF0711331.1"/>
    </source>
</evidence>
<dbReference type="EMBL" id="QUTB01005161">
    <property type="protein sequence ID" value="RHY57261.1"/>
    <property type="molecule type" value="Genomic_DNA"/>
</dbReference>
<evidence type="ECO:0000313" key="15">
    <source>
        <dbReference type="Proteomes" id="UP000469452"/>
    </source>
</evidence>
<evidence type="ECO:0000313" key="11">
    <source>
        <dbReference type="Proteomes" id="UP000266239"/>
    </source>
</evidence>
<dbReference type="Proteomes" id="UP000265716">
    <property type="component" value="Unassembled WGS sequence"/>
</dbReference>
<dbReference type="Proteomes" id="UP000266239">
    <property type="component" value="Unassembled WGS sequence"/>
</dbReference>
<name>A0A397FGJ7_APHAT</name>
<evidence type="ECO:0000313" key="8">
    <source>
        <dbReference type="EMBL" id="RHZ25183.1"/>
    </source>
</evidence>
<reference evidence="2 15" key="2">
    <citation type="submission" date="2019-06" db="EMBL/GenBank/DDBJ databases">
        <title>Genomics analysis of Aphanomyces spp. identifies a new class of oomycete effector associated with host adaptation.</title>
        <authorList>
            <person name="Gaulin E."/>
        </authorList>
    </citation>
    <scope>NUCLEOTIDE SEQUENCE [LARGE SCALE GENOMIC DNA]</scope>
    <source>
        <strain evidence="2 15">E</strain>
    </source>
</reference>
<evidence type="ECO:0000313" key="6">
    <source>
        <dbReference type="EMBL" id="RHY67756.1"/>
    </source>
</evidence>
<dbReference type="EMBL" id="QUTF01020120">
    <property type="protein sequence ID" value="RHY97811.1"/>
    <property type="molecule type" value="Genomic_DNA"/>
</dbReference>
<dbReference type="EMBL" id="QUTE01008326">
    <property type="protein sequence ID" value="RHZ25183.1"/>
    <property type="molecule type" value="Genomic_DNA"/>
</dbReference>